<protein>
    <submittedName>
        <fullName evidence="11">Zinc finger protein 395</fullName>
    </submittedName>
</protein>
<evidence type="ECO:0000256" key="6">
    <source>
        <dbReference type="ARBA" id="ARBA00023125"/>
    </source>
</evidence>
<keyword evidence="3" id="KW-0863">Zinc-finger</keyword>
<keyword evidence="10" id="KW-1185">Reference proteome</keyword>
<dbReference type="GO" id="GO:0003700">
    <property type="term" value="F:DNA-binding transcription factor activity"/>
    <property type="evidence" value="ECO:0007669"/>
    <property type="project" value="TreeGrafter"/>
</dbReference>
<dbReference type="Proteomes" id="UP000504627">
    <property type="component" value="Unplaced"/>
</dbReference>
<evidence type="ECO:0000256" key="1">
    <source>
        <dbReference type="ARBA" id="ARBA00004123"/>
    </source>
</evidence>
<keyword evidence="5" id="KW-0805">Transcription regulation</keyword>
<feature type="compositionally biased region" description="Basic and acidic residues" evidence="9">
    <location>
        <begin position="19"/>
        <end position="28"/>
    </location>
</feature>
<evidence type="ECO:0000256" key="7">
    <source>
        <dbReference type="ARBA" id="ARBA00023163"/>
    </source>
</evidence>
<dbReference type="GO" id="GO:0008270">
    <property type="term" value="F:zinc ion binding"/>
    <property type="evidence" value="ECO:0007669"/>
    <property type="project" value="UniProtKB-KW"/>
</dbReference>
<dbReference type="RefSeq" id="XP_039239389.1">
    <property type="nucleotide sequence ID" value="XM_039383455.1"/>
</dbReference>
<feature type="non-terminal residue" evidence="11">
    <location>
        <position position="211"/>
    </location>
</feature>
<dbReference type="PANTHER" id="PTHR13006">
    <property type="entry name" value="PAPILLOMAVIRUS REGULATORY FACTOR PRF-1"/>
    <property type="match status" value="1"/>
</dbReference>
<comment type="subcellular location">
    <subcellularLocation>
        <location evidence="1">Nucleus</location>
    </subcellularLocation>
</comment>
<reference evidence="11" key="1">
    <citation type="submission" date="2025-08" db="UniProtKB">
        <authorList>
            <consortium name="RefSeq"/>
        </authorList>
    </citation>
    <scope>IDENTIFICATION</scope>
    <source>
        <tissue evidence="11">Muscle</tissue>
    </source>
</reference>
<accession>A0A7R5KS96</accession>
<organism evidence="10 11">
    <name type="scientific">Pipra filicauda</name>
    <name type="common">Wire-tailed manakin</name>
    <dbReference type="NCBI Taxonomy" id="649802"/>
    <lineage>
        <taxon>Eukaryota</taxon>
        <taxon>Metazoa</taxon>
        <taxon>Chordata</taxon>
        <taxon>Craniata</taxon>
        <taxon>Vertebrata</taxon>
        <taxon>Euteleostomi</taxon>
        <taxon>Archelosauria</taxon>
        <taxon>Archosauria</taxon>
        <taxon>Dinosauria</taxon>
        <taxon>Saurischia</taxon>
        <taxon>Theropoda</taxon>
        <taxon>Coelurosauria</taxon>
        <taxon>Aves</taxon>
        <taxon>Neognathae</taxon>
        <taxon>Neoaves</taxon>
        <taxon>Telluraves</taxon>
        <taxon>Australaves</taxon>
        <taxon>Passeriformes</taxon>
        <taxon>Pipridae</taxon>
        <taxon>Pipra</taxon>
    </lineage>
</organism>
<evidence type="ECO:0000256" key="9">
    <source>
        <dbReference type="SAM" id="MobiDB-lite"/>
    </source>
</evidence>
<dbReference type="GO" id="GO:0005634">
    <property type="term" value="C:nucleus"/>
    <property type="evidence" value="ECO:0007669"/>
    <property type="project" value="UniProtKB-SubCell"/>
</dbReference>
<evidence type="ECO:0000256" key="3">
    <source>
        <dbReference type="ARBA" id="ARBA00022771"/>
    </source>
</evidence>
<gene>
    <name evidence="11" type="primary">LOC113985742</name>
</gene>
<evidence type="ECO:0000313" key="10">
    <source>
        <dbReference type="Proteomes" id="UP000504627"/>
    </source>
</evidence>
<evidence type="ECO:0000313" key="11">
    <source>
        <dbReference type="RefSeq" id="XP_039239389.1"/>
    </source>
</evidence>
<feature type="region of interest" description="Disordered" evidence="9">
    <location>
        <begin position="181"/>
        <end position="211"/>
    </location>
</feature>
<keyword evidence="2" id="KW-0479">Metal-binding</keyword>
<evidence type="ECO:0000256" key="2">
    <source>
        <dbReference type="ARBA" id="ARBA00022723"/>
    </source>
</evidence>
<dbReference type="InParanoid" id="A0A7R5KS96"/>
<feature type="region of interest" description="Disordered" evidence="9">
    <location>
        <begin position="50"/>
        <end position="82"/>
    </location>
</feature>
<dbReference type="InterPro" id="IPR052253">
    <property type="entry name" value="CR1/CR2-DNA-binding_regulator"/>
</dbReference>
<dbReference type="PANTHER" id="PTHR13006:SF6">
    <property type="entry name" value="ZINC FINGER PROTEIN 395"/>
    <property type="match status" value="1"/>
</dbReference>
<dbReference type="GO" id="GO:0000978">
    <property type="term" value="F:RNA polymerase II cis-regulatory region sequence-specific DNA binding"/>
    <property type="evidence" value="ECO:0007669"/>
    <property type="project" value="TreeGrafter"/>
</dbReference>
<sequence length="211" mass="21908">MWGGCLHQPGPGSFNPAGGEEKGSERGLPRALAMATALSRRLGKRSLLGTRVPADGMQIPGLQPEPGRAPAAPEDGSCALSAEENGRAPGFSGLRQLHSGQQVLATSSGQECEQGKVLLPERGSQGCWRVQDALQPPAEILQRSVSSSIDVPKRKGDAAVEMDEMVAALVLTSLSCSPVVQSPPAGESGLPRNCGELGQYQDGTESLGMIK</sequence>
<evidence type="ECO:0000256" key="8">
    <source>
        <dbReference type="ARBA" id="ARBA00023242"/>
    </source>
</evidence>
<keyword evidence="8" id="KW-0539">Nucleus</keyword>
<evidence type="ECO:0000256" key="4">
    <source>
        <dbReference type="ARBA" id="ARBA00022833"/>
    </source>
</evidence>
<dbReference type="GO" id="GO:0006357">
    <property type="term" value="P:regulation of transcription by RNA polymerase II"/>
    <property type="evidence" value="ECO:0007669"/>
    <property type="project" value="TreeGrafter"/>
</dbReference>
<name>A0A7R5KS96_9PASS</name>
<dbReference type="AlphaFoldDB" id="A0A7R5KS96"/>
<feature type="region of interest" description="Disordered" evidence="9">
    <location>
        <begin position="1"/>
        <end position="31"/>
    </location>
</feature>
<keyword evidence="7" id="KW-0804">Transcription</keyword>
<keyword evidence="6" id="KW-0238">DNA-binding</keyword>
<keyword evidence="4" id="KW-0862">Zinc</keyword>
<proteinExistence type="predicted"/>
<evidence type="ECO:0000256" key="5">
    <source>
        <dbReference type="ARBA" id="ARBA00023015"/>
    </source>
</evidence>
<dbReference type="GeneID" id="113985742"/>